<dbReference type="Proteomes" id="UP000039865">
    <property type="component" value="Unassembled WGS sequence"/>
</dbReference>
<keyword evidence="6" id="KW-0503">Monooxygenase</keyword>
<evidence type="ECO:0000256" key="6">
    <source>
        <dbReference type="ARBA" id="ARBA00023033"/>
    </source>
</evidence>
<dbReference type="EMBL" id="CCKQ01015092">
    <property type="protein sequence ID" value="CDW86900.1"/>
    <property type="molecule type" value="Genomic_DNA"/>
</dbReference>
<keyword evidence="2 7" id="KW-0349">Heme</keyword>
<proteinExistence type="inferred from homology"/>
<keyword evidence="5 7" id="KW-0408">Iron</keyword>
<protein>
    <submittedName>
        <fullName evidence="8">Cytochrome p450</fullName>
    </submittedName>
</protein>
<gene>
    <name evidence="8" type="primary">Contig4957.g5296</name>
    <name evidence="8" type="ORF">STYLEM_16000</name>
</gene>
<evidence type="ECO:0000313" key="8">
    <source>
        <dbReference type="EMBL" id="CDW86900.1"/>
    </source>
</evidence>
<evidence type="ECO:0000256" key="3">
    <source>
        <dbReference type="ARBA" id="ARBA00022723"/>
    </source>
</evidence>
<dbReference type="Gene3D" id="1.10.630.10">
    <property type="entry name" value="Cytochrome P450"/>
    <property type="match status" value="1"/>
</dbReference>
<dbReference type="CDD" id="cd00302">
    <property type="entry name" value="cytochrome_P450"/>
    <property type="match status" value="1"/>
</dbReference>
<keyword evidence="9" id="KW-1185">Reference proteome</keyword>
<dbReference type="GO" id="GO:0005506">
    <property type="term" value="F:iron ion binding"/>
    <property type="evidence" value="ECO:0007669"/>
    <property type="project" value="InterPro"/>
</dbReference>
<keyword evidence="3 7" id="KW-0479">Metal-binding</keyword>
<dbReference type="InterPro" id="IPR036396">
    <property type="entry name" value="Cyt_P450_sf"/>
</dbReference>
<evidence type="ECO:0000256" key="7">
    <source>
        <dbReference type="PIRSR" id="PIRSR602401-1"/>
    </source>
</evidence>
<evidence type="ECO:0000313" key="9">
    <source>
        <dbReference type="Proteomes" id="UP000039865"/>
    </source>
</evidence>
<dbReference type="AlphaFoldDB" id="A0A078AWU5"/>
<dbReference type="GO" id="GO:0020037">
    <property type="term" value="F:heme binding"/>
    <property type="evidence" value="ECO:0007669"/>
    <property type="project" value="InterPro"/>
</dbReference>
<dbReference type="PRINTS" id="PR00463">
    <property type="entry name" value="EP450I"/>
</dbReference>
<evidence type="ECO:0000256" key="4">
    <source>
        <dbReference type="ARBA" id="ARBA00023002"/>
    </source>
</evidence>
<dbReference type="InterPro" id="IPR001128">
    <property type="entry name" value="Cyt_P450"/>
</dbReference>
<evidence type="ECO:0000256" key="1">
    <source>
        <dbReference type="ARBA" id="ARBA00010617"/>
    </source>
</evidence>
<dbReference type="GO" id="GO:0016705">
    <property type="term" value="F:oxidoreductase activity, acting on paired donors, with incorporation or reduction of molecular oxygen"/>
    <property type="evidence" value="ECO:0007669"/>
    <property type="project" value="InterPro"/>
</dbReference>
<keyword evidence="4" id="KW-0560">Oxidoreductase</keyword>
<comment type="cofactor">
    <cofactor evidence="7">
        <name>heme</name>
        <dbReference type="ChEBI" id="CHEBI:30413"/>
    </cofactor>
</comment>
<dbReference type="PANTHER" id="PTHR24291">
    <property type="entry name" value="CYTOCHROME P450 FAMILY 4"/>
    <property type="match status" value="1"/>
</dbReference>
<reference evidence="8 9" key="1">
    <citation type="submission" date="2014-06" db="EMBL/GenBank/DDBJ databases">
        <authorList>
            <person name="Swart Estienne"/>
        </authorList>
    </citation>
    <scope>NUCLEOTIDE SEQUENCE [LARGE SCALE GENOMIC DNA]</scope>
    <source>
        <strain evidence="8 9">130c</strain>
    </source>
</reference>
<evidence type="ECO:0000256" key="5">
    <source>
        <dbReference type="ARBA" id="ARBA00023004"/>
    </source>
</evidence>
<feature type="binding site" description="axial binding residue" evidence="7">
    <location>
        <position position="469"/>
    </location>
    <ligand>
        <name>heme</name>
        <dbReference type="ChEBI" id="CHEBI:30413"/>
    </ligand>
    <ligandPart>
        <name>Fe</name>
        <dbReference type="ChEBI" id="CHEBI:18248"/>
    </ligandPart>
</feature>
<dbReference type="SUPFAM" id="SSF48264">
    <property type="entry name" value="Cytochrome P450"/>
    <property type="match status" value="1"/>
</dbReference>
<dbReference type="PANTHER" id="PTHR24291:SF50">
    <property type="entry name" value="BIFUNCTIONAL ALBAFLAVENONE MONOOXYGENASE_TERPENE SYNTHASE"/>
    <property type="match status" value="1"/>
</dbReference>
<dbReference type="Pfam" id="PF00067">
    <property type="entry name" value="p450"/>
    <property type="match status" value="1"/>
</dbReference>
<name>A0A078AWU5_STYLE</name>
<dbReference type="InterPro" id="IPR002401">
    <property type="entry name" value="Cyt_P450_E_grp-I"/>
</dbReference>
<dbReference type="GO" id="GO:0004497">
    <property type="term" value="F:monooxygenase activity"/>
    <property type="evidence" value="ECO:0007669"/>
    <property type="project" value="UniProtKB-KW"/>
</dbReference>
<dbReference type="OrthoDB" id="290742at2759"/>
<sequence length="527" mass="61696">MIIIYLPLILLIAYFVWDRYIRVKLRINYYEKQGIQFPGGFVPFFGSYPKLIKFIEEHKPKQYPIIDFINHTQGSNPPTYTGMLIARQLCLIINRHEPLQDLFITKNKYFDKHPNTGQLVGKTLGDSTLFQKSNELWAKKRKSISSSLYKQKLVQMVETMKDIACETMAEWEKQGELDIVAETANMMMKNILACVFGRQNENPQVQYKENGEIKQVKLGQSIQSNIGKGIEREFQLHLTLFPELYHFYFTKQDKELVFNVDQGKDYIKALIKSKREQFARTGKYEGDDLLTILLQDELFQNDDSMLIDECLTFFAAGAQTTAVSITNFLCYMAQNQQQEEKLRNELKSILKFFGKENKDLINELNMEIIEDFNYLKYCFYESLRIEPPIVVSSSCQVNEDMEMSGVTIKKDEMLLINIHQIHHNSDQWVENEQYIPERFDPSSKYYLTPAGTPRHPTSFIPFIGGKRVCLGKTFAEYAFKTIVPIMMSGRRFRFTNDEHLTSKPHYDALMFKKPEIRMRLEKISKSY</sequence>
<organism evidence="8 9">
    <name type="scientific">Stylonychia lemnae</name>
    <name type="common">Ciliate</name>
    <dbReference type="NCBI Taxonomy" id="5949"/>
    <lineage>
        <taxon>Eukaryota</taxon>
        <taxon>Sar</taxon>
        <taxon>Alveolata</taxon>
        <taxon>Ciliophora</taxon>
        <taxon>Intramacronucleata</taxon>
        <taxon>Spirotrichea</taxon>
        <taxon>Stichotrichia</taxon>
        <taxon>Sporadotrichida</taxon>
        <taxon>Oxytrichidae</taxon>
        <taxon>Stylonychinae</taxon>
        <taxon>Stylonychia</taxon>
    </lineage>
</organism>
<dbReference type="InterPro" id="IPR050196">
    <property type="entry name" value="Cytochrome_P450_Monoox"/>
</dbReference>
<dbReference type="InParanoid" id="A0A078AWU5"/>
<accession>A0A078AWU5</accession>
<evidence type="ECO:0000256" key="2">
    <source>
        <dbReference type="ARBA" id="ARBA00022617"/>
    </source>
</evidence>
<comment type="similarity">
    <text evidence="1">Belongs to the cytochrome P450 family.</text>
</comment>